<dbReference type="Gene3D" id="3.90.1310.10">
    <property type="entry name" value="Penicillin-binding protein 2a (Domain 2)"/>
    <property type="match status" value="1"/>
</dbReference>
<dbReference type="InterPro" id="IPR037532">
    <property type="entry name" value="FtsI_transpept"/>
</dbReference>
<gene>
    <name evidence="16" type="primary">ftsI</name>
    <name evidence="19" type="ORF">HNQ01_003227</name>
</gene>
<evidence type="ECO:0000256" key="13">
    <source>
        <dbReference type="ARBA" id="ARBA00023210"/>
    </source>
</evidence>
<evidence type="ECO:0000256" key="5">
    <source>
        <dbReference type="ARBA" id="ARBA00022645"/>
    </source>
</evidence>
<dbReference type="InterPro" id="IPR036138">
    <property type="entry name" value="PBP_dimer_sf"/>
</dbReference>
<dbReference type="Pfam" id="PF00905">
    <property type="entry name" value="Transpeptidase"/>
    <property type="match status" value="1"/>
</dbReference>
<comment type="pathway">
    <text evidence="16">Cell wall biogenesis; peptidoglycan biosynthesis.</text>
</comment>
<proteinExistence type="inferred from homology"/>
<keyword evidence="8 16" id="KW-0378">Hydrolase</keyword>
<evidence type="ECO:0000256" key="8">
    <source>
        <dbReference type="ARBA" id="ARBA00022801"/>
    </source>
</evidence>
<feature type="domain" description="Penicillin-binding protein transpeptidase" evidence="17">
    <location>
        <begin position="278"/>
        <end position="574"/>
    </location>
</feature>
<evidence type="ECO:0000256" key="16">
    <source>
        <dbReference type="HAMAP-Rule" id="MF_02080"/>
    </source>
</evidence>
<dbReference type="InterPro" id="IPR005311">
    <property type="entry name" value="PBP_dimer"/>
</dbReference>
<evidence type="ECO:0000256" key="12">
    <source>
        <dbReference type="ARBA" id="ARBA00023136"/>
    </source>
</evidence>
<dbReference type="Pfam" id="PF03717">
    <property type="entry name" value="PBP_dimer"/>
    <property type="match status" value="1"/>
</dbReference>
<evidence type="ECO:0000256" key="9">
    <source>
        <dbReference type="ARBA" id="ARBA00022960"/>
    </source>
</evidence>
<dbReference type="EC" id="3.4.16.4" evidence="16"/>
<feature type="transmembrane region" description="Helical" evidence="16">
    <location>
        <begin position="50"/>
        <end position="68"/>
    </location>
</feature>
<evidence type="ECO:0000256" key="11">
    <source>
        <dbReference type="ARBA" id="ARBA00022989"/>
    </source>
</evidence>
<evidence type="ECO:0000256" key="2">
    <source>
        <dbReference type="ARBA" id="ARBA00022475"/>
    </source>
</evidence>
<name>A0ABX2G8E9_9BURK</name>
<dbReference type="InterPro" id="IPR012338">
    <property type="entry name" value="Beta-lactam/transpept-like"/>
</dbReference>
<keyword evidence="12 16" id="KW-0472">Membrane</keyword>
<dbReference type="SUPFAM" id="SSF56519">
    <property type="entry name" value="Penicillin binding protein dimerisation domain"/>
    <property type="match status" value="1"/>
</dbReference>
<keyword evidence="4 16" id="KW-0132">Cell division</keyword>
<evidence type="ECO:0000256" key="1">
    <source>
        <dbReference type="ARBA" id="ARBA00004370"/>
    </source>
</evidence>
<evidence type="ECO:0000313" key="20">
    <source>
        <dbReference type="Proteomes" id="UP001516061"/>
    </source>
</evidence>
<dbReference type="PANTHER" id="PTHR30627">
    <property type="entry name" value="PEPTIDOGLYCAN D,D-TRANSPEPTIDASE"/>
    <property type="match status" value="1"/>
</dbReference>
<comment type="function">
    <text evidence="16">Catalyzes cross-linking of the peptidoglycan cell wall at the division septum.</text>
</comment>
<evidence type="ECO:0000256" key="7">
    <source>
        <dbReference type="ARBA" id="ARBA00022692"/>
    </source>
</evidence>
<keyword evidence="5 16" id="KW-0121">Carboxypeptidase</keyword>
<evidence type="ECO:0000259" key="18">
    <source>
        <dbReference type="Pfam" id="PF03717"/>
    </source>
</evidence>
<dbReference type="Gene3D" id="3.40.710.10">
    <property type="entry name" value="DD-peptidase/beta-lactamase superfamily"/>
    <property type="match status" value="1"/>
</dbReference>
<organism evidence="19 20">
    <name type="scientific">Sphaerotilus uruguayifluvii</name>
    <dbReference type="NCBI Taxonomy" id="2735897"/>
    <lineage>
        <taxon>Bacteria</taxon>
        <taxon>Pseudomonadati</taxon>
        <taxon>Pseudomonadota</taxon>
        <taxon>Betaproteobacteria</taxon>
        <taxon>Burkholderiales</taxon>
        <taxon>Sphaerotilaceae</taxon>
        <taxon>Sphaerotilus</taxon>
    </lineage>
</organism>
<dbReference type="Gene3D" id="3.30.450.330">
    <property type="match status" value="1"/>
</dbReference>
<dbReference type="SUPFAM" id="SSF56601">
    <property type="entry name" value="beta-lactamase/transpeptidase-like"/>
    <property type="match status" value="1"/>
</dbReference>
<keyword evidence="3 16" id="KW-0997">Cell inner membrane</keyword>
<sequence length="607" mass="66290">MSARWIETLRERWAAARGGDGAASRPGGHGARYASSPLLTAKTPIWRSRLAVAMLGLTFSVLIGRAMYVQVIDKEFFQSQGESRYQRTFELQASRGRITDRNGEVLAASVPAPSVWMIPKDFQATEAQVAELSRLIDITPADLAAKVRDGGSFVWLRRLVDDATAQKIKALGVKGVYLQREYRREYPEGEAVAHVVGFTNLEEKGQEGVELAFQKELQGRNGSRSVVRDRLGRVVEDVGDIVEPEDGQDIALSVDSKVQFVAYQRLRDAVLENNAKAGSAVVLDAQTGEVLALVNYPSYRPNDRSSRTGENLRNRALTDTFEPGSTMKPLVIAQALQTGRVKPETVIQTAPGSITITGSTIRDSHPHGQLTVEQVIQKSSNVGTVKMAMQMQPREMWELFRSVGLGQKPEMHFPGLASGRLRPYKTWRPIEQATMSYGYGLSASLFQLAHAYTVFARDGQLVPVTLQKQSAPVEGVQVFRPEVARSVRKMLGMVTAEGGTAPKAQAVGYSVGGKTGTAHKQEGKGYAGNKYRAWFVGLAPLHSPRIVVAVMVDEPSNGRYFGGDVAAPVFSQVVQQTLRVMGVPPDLEVKPQIVARAQAAKAVEESF</sequence>
<keyword evidence="10 16" id="KW-0573">Peptidoglycan synthesis</keyword>
<feature type="domain" description="Penicillin-binding protein dimerisation" evidence="18">
    <location>
        <begin position="91"/>
        <end position="237"/>
    </location>
</feature>
<dbReference type="Proteomes" id="UP001516061">
    <property type="component" value="Unassembled WGS sequence"/>
</dbReference>
<dbReference type="HAMAP" id="MF_02080">
    <property type="entry name" value="FtsI_transpept"/>
    <property type="match status" value="1"/>
</dbReference>
<evidence type="ECO:0000256" key="3">
    <source>
        <dbReference type="ARBA" id="ARBA00022519"/>
    </source>
</evidence>
<comment type="caution">
    <text evidence="19">The sequence shown here is derived from an EMBL/GenBank/DDBJ whole genome shotgun (WGS) entry which is preliminary data.</text>
</comment>
<keyword evidence="9 16" id="KW-0133">Cell shape</keyword>
<dbReference type="InterPro" id="IPR050515">
    <property type="entry name" value="Beta-lactam/transpept"/>
</dbReference>
<dbReference type="EMBL" id="JABSNM010000015">
    <property type="protein sequence ID" value="NRT57472.1"/>
    <property type="molecule type" value="Genomic_DNA"/>
</dbReference>
<keyword evidence="15 16" id="KW-0961">Cell wall biogenesis/degradation</keyword>
<evidence type="ECO:0000256" key="14">
    <source>
        <dbReference type="ARBA" id="ARBA00023306"/>
    </source>
</evidence>
<feature type="active site" description="Acyl-ester intermediate" evidence="16">
    <location>
        <position position="325"/>
    </location>
</feature>
<keyword evidence="2 16" id="KW-1003">Cell membrane</keyword>
<comment type="similarity">
    <text evidence="16">Belongs to the transpeptidase family. FtsI subfamily.</text>
</comment>
<comment type="subcellular location">
    <subcellularLocation>
        <location evidence="16">Cell inner membrane</location>
        <topology evidence="16">Single-pass membrane protein</topology>
    </subcellularLocation>
    <subcellularLocation>
        <location evidence="1">Membrane</location>
    </subcellularLocation>
</comment>
<dbReference type="InterPro" id="IPR001460">
    <property type="entry name" value="PCN-bd_Tpept"/>
</dbReference>
<keyword evidence="7 16" id="KW-0812">Transmembrane</keyword>
<protein>
    <recommendedName>
        <fullName evidence="16">Peptidoglycan D,D-transpeptidase FtsI</fullName>
        <ecNumber evidence="16">3.4.16.4</ecNumber>
    </recommendedName>
    <alternativeName>
        <fullName evidence="16">Penicillin-binding protein 3</fullName>
        <shortName evidence="16">PBP-3</shortName>
    </alternativeName>
</protein>
<dbReference type="RefSeq" id="WP_434801519.1">
    <property type="nucleotide sequence ID" value="NZ_JABSNM010000015.1"/>
</dbReference>
<evidence type="ECO:0000256" key="4">
    <source>
        <dbReference type="ARBA" id="ARBA00022618"/>
    </source>
</evidence>
<evidence type="ECO:0000259" key="17">
    <source>
        <dbReference type="Pfam" id="PF00905"/>
    </source>
</evidence>
<dbReference type="GO" id="GO:0051301">
    <property type="term" value="P:cell division"/>
    <property type="evidence" value="ECO:0007669"/>
    <property type="project" value="UniProtKB-KW"/>
</dbReference>
<keyword evidence="13 16" id="KW-0717">Septation</keyword>
<evidence type="ECO:0000256" key="15">
    <source>
        <dbReference type="ARBA" id="ARBA00023316"/>
    </source>
</evidence>
<dbReference type="PANTHER" id="PTHR30627:SF1">
    <property type="entry name" value="PEPTIDOGLYCAN D,D-TRANSPEPTIDASE FTSI"/>
    <property type="match status" value="1"/>
</dbReference>
<comment type="catalytic activity">
    <reaction evidence="16">
        <text>Preferential cleavage: (Ac)2-L-Lys-D-Ala-|-D-Ala. Also transpeptidation of peptidyl-alanyl moieties that are N-acyl substituents of D-alanine.</text>
        <dbReference type="EC" id="3.4.16.4"/>
    </reaction>
</comment>
<evidence type="ECO:0000256" key="10">
    <source>
        <dbReference type="ARBA" id="ARBA00022984"/>
    </source>
</evidence>
<dbReference type="Gene3D" id="1.10.150.770">
    <property type="match status" value="1"/>
</dbReference>
<keyword evidence="6 16" id="KW-0645">Protease</keyword>
<evidence type="ECO:0000313" key="19">
    <source>
        <dbReference type="EMBL" id="NRT57472.1"/>
    </source>
</evidence>
<evidence type="ECO:0000256" key="6">
    <source>
        <dbReference type="ARBA" id="ARBA00022670"/>
    </source>
</evidence>
<keyword evidence="11 16" id="KW-1133">Transmembrane helix</keyword>
<keyword evidence="14 16" id="KW-0131">Cell cycle</keyword>
<accession>A0ABX2G8E9</accession>
<keyword evidence="20" id="KW-1185">Reference proteome</keyword>
<reference evidence="19 20" key="1">
    <citation type="submission" date="2020-05" db="EMBL/GenBank/DDBJ databases">
        <title>Genomic Encyclopedia of Type Strains, Phase IV (KMG-V): Genome sequencing to study the core and pangenomes of soil and plant-associated prokaryotes.</title>
        <authorList>
            <person name="Whitman W."/>
        </authorList>
    </citation>
    <scope>NUCLEOTIDE SEQUENCE [LARGE SCALE GENOMIC DNA]</scope>
    <source>
        <strain evidence="19 20">C29</strain>
    </source>
</reference>